<dbReference type="Proteomes" id="UP000298652">
    <property type="component" value="Chromosome 5"/>
</dbReference>
<evidence type="ECO:0008006" key="4">
    <source>
        <dbReference type="Google" id="ProtNLM"/>
    </source>
</evidence>
<dbReference type="EMBL" id="CM016556">
    <property type="protein sequence ID" value="TKW12021.1"/>
    <property type="molecule type" value="Genomic_DNA"/>
</dbReference>
<gene>
    <name evidence="2" type="ORF">SEVIR_5G010125v2</name>
</gene>
<feature type="signal peptide" evidence="1">
    <location>
        <begin position="1"/>
        <end position="23"/>
    </location>
</feature>
<accession>A0A4U6U8D7</accession>
<organism evidence="2 3">
    <name type="scientific">Setaria viridis</name>
    <name type="common">Green bristlegrass</name>
    <name type="synonym">Setaria italica subsp. viridis</name>
    <dbReference type="NCBI Taxonomy" id="4556"/>
    <lineage>
        <taxon>Eukaryota</taxon>
        <taxon>Viridiplantae</taxon>
        <taxon>Streptophyta</taxon>
        <taxon>Embryophyta</taxon>
        <taxon>Tracheophyta</taxon>
        <taxon>Spermatophyta</taxon>
        <taxon>Magnoliopsida</taxon>
        <taxon>Liliopsida</taxon>
        <taxon>Poales</taxon>
        <taxon>Poaceae</taxon>
        <taxon>PACMAD clade</taxon>
        <taxon>Panicoideae</taxon>
        <taxon>Panicodae</taxon>
        <taxon>Paniceae</taxon>
        <taxon>Cenchrinae</taxon>
        <taxon>Setaria</taxon>
    </lineage>
</organism>
<proteinExistence type="predicted"/>
<protein>
    <recommendedName>
        <fullName evidence="4">Secreted protein</fullName>
    </recommendedName>
</protein>
<evidence type="ECO:0000313" key="3">
    <source>
        <dbReference type="Proteomes" id="UP000298652"/>
    </source>
</evidence>
<evidence type="ECO:0000256" key="1">
    <source>
        <dbReference type="SAM" id="SignalP"/>
    </source>
</evidence>
<feature type="chain" id="PRO_5020402657" description="Secreted protein" evidence="1">
    <location>
        <begin position="24"/>
        <end position="71"/>
    </location>
</feature>
<keyword evidence="3" id="KW-1185">Reference proteome</keyword>
<sequence length="71" mass="7953">MVSVIVFARMLAEILRYIHLVSAAAMVTFTDCPDSTMSTSLNESVYSFSIILPHGSSTRFDMRVCVFLILF</sequence>
<keyword evidence="1" id="KW-0732">Signal</keyword>
<evidence type="ECO:0000313" key="2">
    <source>
        <dbReference type="EMBL" id="TKW12021.1"/>
    </source>
</evidence>
<dbReference type="AlphaFoldDB" id="A0A4U6U8D7"/>
<reference evidence="2" key="1">
    <citation type="submission" date="2019-03" db="EMBL/GenBank/DDBJ databases">
        <title>WGS assembly of Setaria viridis.</title>
        <authorList>
            <person name="Huang P."/>
            <person name="Jenkins J."/>
            <person name="Grimwood J."/>
            <person name="Barry K."/>
            <person name="Healey A."/>
            <person name="Mamidi S."/>
            <person name="Sreedasyam A."/>
            <person name="Shu S."/>
            <person name="Feldman M."/>
            <person name="Wu J."/>
            <person name="Yu Y."/>
            <person name="Chen C."/>
            <person name="Johnson J."/>
            <person name="Rokhsar D."/>
            <person name="Baxter I."/>
            <person name="Schmutz J."/>
            <person name="Brutnell T."/>
            <person name="Kellogg E."/>
        </authorList>
    </citation>
    <scope>NUCLEOTIDE SEQUENCE [LARGE SCALE GENOMIC DNA]</scope>
</reference>
<dbReference type="Gramene" id="TKW12021">
    <property type="protein sequence ID" value="TKW12021"/>
    <property type="gene ID" value="SEVIR_5G010125v2"/>
</dbReference>
<name>A0A4U6U8D7_SETVI</name>